<reference evidence="1" key="1">
    <citation type="journal article" date="2020" name="Environ. Microbiol.">
        <title>The novel and transferable erm(51) gene confers Macrolides, Lincosamides, and Streptogramins B (MLSB) resistance to clonal Rhodococcus equi in the environment.</title>
        <authorList>
            <person name="Huber L."/>
            <person name="Giguere S."/>
            <person name="Slovis N.M."/>
            <person name="Alvarez-Narvaez S."/>
            <person name="Hart K.A."/>
            <person name="Greiter M."/>
            <person name="Morris E.R.A."/>
            <person name="Cohen N.D."/>
        </authorList>
    </citation>
    <scope>NUCLEOTIDE SEQUENCE</scope>
    <source>
        <strain evidence="1">Lh_116_1</strain>
    </source>
</reference>
<comment type="caution">
    <text evidence="1">The sequence shown here is derived from an EMBL/GenBank/DDBJ whole genome shotgun (WGS) entry which is preliminary data.</text>
</comment>
<sequence length="149" mass="15774">MDEARTTRTRADLIGHQSGIVTHTTAVVAGEQRAEVAAHYVGTEQARVTLTLGFLAMTFTSAAAAQKVLEAFAAARAALMGIDNAAPLPEPDGAQFARNVISLTWIDAPTYAIVRGNRYSDAQRRTIYWADVHMGPVPGESSTTSATAA</sequence>
<evidence type="ECO:0000313" key="2">
    <source>
        <dbReference type="Proteomes" id="UP000603463"/>
    </source>
</evidence>
<accession>A0A9Q5F217</accession>
<gene>
    <name evidence="1" type="ORF">GS882_28005</name>
</gene>
<name>A0A9Q5F217_RHOHA</name>
<organism evidence="1 2">
    <name type="scientific">Rhodococcus hoagii</name>
    <name type="common">Corynebacterium equii</name>
    <dbReference type="NCBI Taxonomy" id="43767"/>
    <lineage>
        <taxon>Bacteria</taxon>
        <taxon>Bacillati</taxon>
        <taxon>Actinomycetota</taxon>
        <taxon>Actinomycetes</taxon>
        <taxon>Mycobacteriales</taxon>
        <taxon>Nocardiaceae</taxon>
        <taxon>Prescottella</taxon>
    </lineage>
</organism>
<proteinExistence type="predicted"/>
<protein>
    <submittedName>
        <fullName evidence="1">Uncharacterized protein</fullName>
    </submittedName>
</protein>
<dbReference type="AlphaFoldDB" id="A0A9Q5F217"/>
<evidence type="ECO:0000313" key="1">
    <source>
        <dbReference type="EMBL" id="NKT81870.1"/>
    </source>
</evidence>
<dbReference type="EMBL" id="WVBC01000043">
    <property type="protein sequence ID" value="NKT81870.1"/>
    <property type="molecule type" value="Genomic_DNA"/>
</dbReference>
<dbReference type="Proteomes" id="UP000603463">
    <property type="component" value="Unassembled WGS sequence"/>
</dbReference>